<protein>
    <submittedName>
        <fullName evidence="3">DUF3365 domain-containing protein</fullName>
    </submittedName>
</protein>
<name>A0A5B7ZYA8_9BACT</name>
<keyword evidence="1" id="KW-0732">Signal</keyword>
<accession>A0A5B7ZYA8</accession>
<organism evidence="3 4">
    <name type="scientific">Hymenobacter jejuensis</name>
    <dbReference type="NCBI Taxonomy" id="2502781"/>
    <lineage>
        <taxon>Bacteria</taxon>
        <taxon>Pseudomonadati</taxon>
        <taxon>Bacteroidota</taxon>
        <taxon>Cytophagia</taxon>
        <taxon>Cytophagales</taxon>
        <taxon>Hymenobacteraceae</taxon>
        <taxon>Hymenobacter</taxon>
    </lineage>
</organism>
<feature type="domain" description="Tll0287-like" evidence="2">
    <location>
        <begin position="107"/>
        <end position="204"/>
    </location>
</feature>
<dbReference type="Proteomes" id="UP000305398">
    <property type="component" value="Chromosome"/>
</dbReference>
<feature type="chain" id="PRO_5022902456" evidence="1">
    <location>
        <begin position="23"/>
        <end position="227"/>
    </location>
</feature>
<dbReference type="AlphaFoldDB" id="A0A5B7ZYA8"/>
<sequence length="227" mass="25194">MRRLVCAAGVAAFFLAALPACRPDQIQHLKDSKRIGIEAENWVVKRIMPADLLHATRWAGDSLTLSADRELHRLLAERLAHGGVAAALPYCRPETYASTDSLAHVLKATAQRVSNKPRNPQHQPATQLVASQNDTMRNIARPSAEVFTYQRPIVLDDALCLRCHGEVGKDIADADYALIKKAYPADQAIGYQRGAVMGAWQVRFARNGVAEFYTMKTRKVPKPHKLF</sequence>
<evidence type="ECO:0000256" key="1">
    <source>
        <dbReference type="SAM" id="SignalP"/>
    </source>
</evidence>
<keyword evidence="4" id="KW-1185">Reference proteome</keyword>
<evidence type="ECO:0000259" key="2">
    <source>
        <dbReference type="Pfam" id="PF11845"/>
    </source>
</evidence>
<gene>
    <name evidence="3" type="ORF">FHG12_08660</name>
</gene>
<dbReference type="InterPro" id="IPR021796">
    <property type="entry name" value="Tll0287-like_dom"/>
</dbReference>
<evidence type="ECO:0000313" key="3">
    <source>
        <dbReference type="EMBL" id="QDA60174.1"/>
    </source>
</evidence>
<evidence type="ECO:0000313" key="4">
    <source>
        <dbReference type="Proteomes" id="UP000305398"/>
    </source>
</evidence>
<dbReference type="Pfam" id="PF11845">
    <property type="entry name" value="Tll0287-like"/>
    <property type="match status" value="1"/>
</dbReference>
<dbReference type="EMBL" id="CP040896">
    <property type="protein sequence ID" value="QDA60174.1"/>
    <property type="molecule type" value="Genomic_DNA"/>
</dbReference>
<dbReference type="KEGG" id="hyj:FHG12_08660"/>
<feature type="signal peptide" evidence="1">
    <location>
        <begin position="1"/>
        <end position="22"/>
    </location>
</feature>
<dbReference type="RefSeq" id="WP_139515352.1">
    <property type="nucleotide sequence ID" value="NZ_CP040896.1"/>
</dbReference>
<proteinExistence type="predicted"/>
<dbReference type="OrthoDB" id="1494333at2"/>
<reference evidence="3 4" key="1">
    <citation type="submission" date="2019-06" db="EMBL/GenBank/DDBJ databases">
        <authorList>
            <person name="Srinivasan S."/>
        </authorList>
    </citation>
    <scope>NUCLEOTIDE SEQUENCE [LARGE SCALE GENOMIC DNA]</scope>
    <source>
        <strain evidence="3 4">17J68-5</strain>
    </source>
</reference>